<dbReference type="EMBL" id="KQ763209">
    <property type="protein sequence ID" value="OAD55159.1"/>
    <property type="molecule type" value="Genomic_DNA"/>
</dbReference>
<keyword evidence="2" id="KW-1185">Reference proteome</keyword>
<proteinExistence type="predicted"/>
<reference evidence="1 2" key="1">
    <citation type="submission" date="2015-07" db="EMBL/GenBank/DDBJ databases">
        <title>The genome of Eufriesea mexicana.</title>
        <authorList>
            <person name="Pan H."/>
            <person name="Kapheim K."/>
        </authorList>
    </citation>
    <scope>NUCLEOTIDE SEQUENCE [LARGE SCALE GENOMIC DNA]</scope>
    <source>
        <strain evidence="1">0111107269</strain>
        <tissue evidence="1">Whole body</tissue>
    </source>
</reference>
<evidence type="ECO:0000313" key="1">
    <source>
        <dbReference type="EMBL" id="OAD55159.1"/>
    </source>
</evidence>
<gene>
    <name evidence="1" type="ORF">WN48_05485</name>
</gene>
<organism evidence="1 2">
    <name type="scientific">Eufriesea mexicana</name>
    <dbReference type="NCBI Taxonomy" id="516756"/>
    <lineage>
        <taxon>Eukaryota</taxon>
        <taxon>Metazoa</taxon>
        <taxon>Ecdysozoa</taxon>
        <taxon>Arthropoda</taxon>
        <taxon>Hexapoda</taxon>
        <taxon>Insecta</taxon>
        <taxon>Pterygota</taxon>
        <taxon>Neoptera</taxon>
        <taxon>Endopterygota</taxon>
        <taxon>Hymenoptera</taxon>
        <taxon>Apocrita</taxon>
        <taxon>Aculeata</taxon>
        <taxon>Apoidea</taxon>
        <taxon>Anthophila</taxon>
        <taxon>Apidae</taxon>
        <taxon>Eufriesea</taxon>
    </lineage>
</organism>
<protein>
    <submittedName>
        <fullName evidence="1">Uncharacterized protein</fullName>
    </submittedName>
</protein>
<accession>A0A310SHN0</accession>
<sequence length="64" mass="7569">MIIANVLCLNKRNEKRKHILCQIKKQKRGSICIKRETCESLTCKYEDRCDFIIVMKGKVKLNIE</sequence>
<dbReference type="Proteomes" id="UP000250275">
    <property type="component" value="Unassembled WGS sequence"/>
</dbReference>
<dbReference type="AlphaFoldDB" id="A0A310SHN0"/>
<evidence type="ECO:0000313" key="2">
    <source>
        <dbReference type="Proteomes" id="UP000250275"/>
    </source>
</evidence>
<name>A0A310SHN0_9HYME</name>